<dbReference type="PANTHER" id="PTHR43097">
    <property type="entry name" value="GLUTAMINE-TRNA LIGASE"/>
    <property type="match status" value="1"/>
</dbReference>
<reference evidence="9" key="1">
    <citation type="submission" date="2021-02" db="EMBL/GenBank/DDBJ databases">
        <authorList>
            <person name="Dougan E. K."/>
            <person name="Rhodes N."/>
            <person name="Thang M."/>
            <person name="Chan C."/>
        </authorList>
    </citation>
    <scope>NUCLEOTIDE SEQUENCE</scope>
</reference>
<dbReference type="Proteomes" id="UP000654075">
    <property type="component" value="Unassembled WGS sequence"/>
</dbReference>
<evidence type="ECO:0000256" key="3">
    <source>
        <dbReference type="ARBA" id="ARBA00022840"/>
    </source>
</evidence>
<keyword evidence="2 6" id="KW-0547">Nucleotide-binding</keyword>
<evidence type="ECO:0000256" key="6">
    <source>
        <dbReference type="RuleBase" id="RU363037"/>
    </source>
</evidence>
<dbReference type="GO" id="GO:0006425">
    <property type="term" value="P:glutaminyl-tRNA aminoacylation"/>
    <property type="evidence" value="ECO:0007669"/>
    <property type="project" value="TreeGrafter"/>
</dbReference>
<keyword evidence="7" id="KW-1133">Transmembrane helix</keyword>
<accession>A0A813DDY4</accession>
<keyword evidence="10" id="KW-1185">Reference proteome</keyword>
<dbReference type="GO" id="GO:0005524">
    <property type="term" value="F:ATP binding"/>
    <property type="evidence" value="ECO:0007669"/>
    <property type="project" value="UniProtKB-KW"/>
</dbReference>
<dbReference type="InterPro" id="IPR000924">
    <property type="entry name" value="Glu/Gln-tRNA-synth"/>
</dbReference>
<feature type="transmembrane region" description="Helical" evidence="7">
    <location>
        <begin position="75"/>
        <end position="93"/>
    </location>
</feature>
<dbReference type="OrthoDB" id="10250478at2759"/>
<comment type="caution">
    <text evidence="9">The sequence shown here is derived from an EMBL/GenBank/DDBJ whole genome shotgun (WGS) entry which is preliminary data.</text>
</comment>
<feature type="domain" description="Glutamyl/glutaminyl-tRNA synthetase class Ib catalytic" evidence="8">
    <location>
        <begin position="160"/>
        <end position="221"/>
    </location>
</feature>
<evidence type="ECO:0000256" key="4">
    <source>
        <dbReference type="ARBA" id="ARBA00022917"/>
    </source>
</evidence>
<dbReference type="PRINTS" id="PR00987">
    <property type="entry name" value="TRNASYNTHGLU"/>
</dbReference>
<dbReference type="InterPro" id="IPR050132">
    <property type="entry name" value="Gln/Glu-tRNA_Ligase"/>
</dbReference>
<evidence type="ECO:0000256" key="2">
    <source>
        <dbReference type="ARBA" id="ARBA00022741"/>
    </source>
</evidence>
<evidence type="ECO:0000256" key="5">
    <source>
        <dbReference type="ARBA" id="ARBA00023146"/>
    </source>
</evidence>
<sequence>MVGGAACWRCSWQATRCIGPAELCWSVSPSMSCRSQRQMSHALQSPPRMQLAGVGACSSSSSSSSSSPPAVNSTYFFGSCNSVLAGLTLVAWARANSHARRRSHLQPFNQPKRFSSCIMPVQRLVPRAATPSTQEAAVEAGNFVEDIVLEDVTKGTYGGKVRTRFPPEPNGYLHIGHVKSICLNFGIARKFGGNCNLRFDDTNPASEKQEYIDGIQKDVRLRHVVVVVVIIIFVVVVVVGIIALASFQLRH</sequence>
<organism evidence="9 10">
    <name type="scientific">Polarella glacialis</name>
    <name type="common">Dinoflagellate</name>
    <dbReference type="NCBI Taxonomy" id="89957"/>
    <lineage>
        <taxon>Eukaryota</taxon>
        <taxon>Sar</taxon>
        <taxon>Alveolata</taxon>
        <taxon>Dinophyceae</taxon>
        <taxon>Suessiales</taxon>
        <taxon>Suessiaceae</taxon>
        <taxon>Polarella</taxon>
    </lineage>
</organism>
<dbReference type="Gene3D" id="3.40.50.620">
    <property type="entry name" value="HUPs"/>
    <property type="match status" value="1"/>
</dbReference>
<evidence type="ECO:0000313" key="9">
    <source>
        <dbReference type="EMBL" id="CAE8583819.1"/>
    </source>
</evidence>
<evidence type="ECO:0000259" key="8">
    <source>
        <dbReference type="Pfam" id="PF00749"/>
    </source>
</evidence>
<name>A0A813DDY4_POLGL</name>
<keyword evidence="7" id="KW-0472">Membrane</keyword>
<gene>
    <name evidence="9" type="ORF">PGLA1383_LOCUS2769</name>
</gene>
<keyword evidence="5 6" id="KW-0030">Aminoacyl-tRNA synthetase</keyword>
<dbReference type="AlphaFoldDB" id="A0A813DDY4"/>
<dbReference type="PROSITE" id="PS00178">
    <property type="entry name" value="AA_TRNA_LIGASE_I"/>
    <property type="match status" value="1"/>
</dbReference>
<keyword evidence="1 6" id="KW-0436">Ligase</keyword>
<protein>
    <recommendedName>
        <fullName evidence="8">Glutamyl/glutaminyl-tRNA synthetase class Ib catalytic domain-containing protein</fullName>
    </recommendedName>
</protein>
<dbReference type="InterPro" id="IPR001412">
    <property type="entry name" value="aa-tRNA-synth_I_CS"/>
</dbReference>
<comment type="similarity">
    <text evidence="6">Belongs to the class-I aminoacyl-tRNA synthetase family.</text>
</comment>
<dbReference type="PANTHER" id="PTHR43097:SF5">
    <property type="entry name" value="GLUTAMATE--TRNA LIGASE"/>
    <property type="match status" value="1"/>
</dbReference>
<dbReference type="InterPro" id="IPR014729">
    <property type="entry name" value="Rossmann-like_a/b/a_fold"/>
</dbReference>
<dbReference type="GO" id="GO:0005829">
    <property type="term" value="C:cytosol"/>
    <property type="evidence" value="ECO:0007669"/>
    <property type="project" value="TreeGrafter"/>
</dbReference>
<keyword evidence="4 6" id="KW-0648">Protein biosynthesis</keyword>
<feature type="transmembrane region" description="Helical" evidence="7">
    <location>
        <begin position="224"/>
        <end position="247"/>
    </location>
</feature>
<evidence type="ECO:0000256" key="7">
    <source>
        <dbReference type="SAM" id="Phobius"/>
    </source>
</evidence>
<evidence type="ECO:0000256" key="1">
    <source>
        <dbReference type="ARBA" id="ARBA00022598"/>
    </source>
</evidence>
<evidence type="ECO:0000313" key="10">
    <source>
        <dbReference type="Proteomes" id="UP000654075"/>
    </source>
</evidence>
<dbReference type="Pfam" id="PF00749">
    <property type="entry name" value="tRNA-synt_1c"/>
    <property type="match status" value="1"/>
</dbReference>
<keyword evidence="3 6" id="KW-0067">ATP-binding</keyword>
<dbReference type="InterPro" id="IPR020058">
    <property type="entry name" value="Glu/Gln-tRNA-synth_Ib_cat-dom"/>
</dbReference>
<keyword evidence="7" id="KW-0812">Transmembrane</keyword>
<dbReference type="GO" id="GO:0004819">
    <property type="term" value="F:glutamine-tRNA ligase activity"/>
    <property type="evidence" value="ECO:0007669"/>
    <property type="project" value="TreeGrafter"/>
</dbReference>
<dbReference type="EMBL" id="CAJNNV010000894">
    <property type="protein sequence ID" value="CAE8583819.1"/>
    <property type="molecule type" value="Genomic_DNA"/>
</dbReference>
<dbReference type="SUPFAM" id="SSF52374">
    <property type="entry name" value="Nucleotidylyl transferase"/>
    <property type="match status" value="1"/>
</dbReference>
<proteinExistence type="inferred from homology"/>